<dbReference type="AlphaFoldDB" id="A0A165L6G6"/>
<proteinExistence type="predicted"/>
<gene>
    <name evidence="1" type="ORF">DAEQUDRAFT_69646</name>
</gene>
<dbReference type="EMBL" id="KV429146">
    <property type="protein sequence ID" value="KZT64006.1"/>
    <property type="molecule type" value="Genomic_DNA"/>
</dbReference>
<protein>
    <submittedName>
        <fullName evidence="1">Uncharacterized protein</fullName>
    </submittedName>
</protein>
<keyword evidence="2" id="KW-1185">Reference proteome</keyword>
<dbReference type="Proteomes" id="UP000076727">
    <property type="component" value="Unassembled WGS sequence"/>
</dbReference>
<reference evidence="1 2" key="1">
    <citation type="journal article" date="2016" name="Mol. Biol. Evol.">
        <title>Comparative Genomics of Early-Diverging Mushroom-Forming Fungi Provides Insights into the Origins of Lignocellulose Decay Capabilities.</title>
        <authorList>
            <person name="Nagy L.G."/>
            <person name="Riley R."/>
            <person name="Tritt A."/>
            <person name="Adam C."/>
            <person name="Daum C."/>
            <person name="Floudas D."/>
            <person name="Sun H."/>
            <person name="Yadav J.S."/>
            <person name="Pangilinan J."/>
            <person name="Larsson K.H."/>
            <person name="Matsuura K."/>
            <person name="Barry K."/>
            <person name="Labutti K."/>
            <person name="Kuo R."/>
            <person name="Ohm R.A."/>
            <person name="Bhattacharya S.S."/>
            <person name="Shirouzu T."/>
            <person name="Yoshinaga Y."/>
            <person name="Martin F.M."/>
            <person name="Grigoriev I.V."/>
            <person name="Hibbett D.S."/>
        </authorList>
    </citation>
    <scope>NUCLEOTIDE SEQUENCE [LARGE SCALE GENOMIC DNA]</scope>
    <source>
        <strain evidence="1 2">L-15889</strain>
    </source>
</reference>
<evidence type="ECO:0000313" key="1">
    <source>
        <dbReference type="EMBL" id="KZT64006.1"/>
    </source>
</evidence>
<evidence type="ECO:0000313" key="2">
    <source>
        <dbReference type="Proteomes" id="UP000076727"/>
    </source>
</evidence>
<accession>A0A165L6G6</accession>
<organism evidence="1 2">
    <name type="scientific">Daedalea quercina L-15889</name>
    <dbReference type="NCBI Taxonomy" id="1314783"/>
    <lineage>
        <taxon>Eukaryota</taxon>
        <taxon>Fungi</taxon>
        <taxon>Dikarya</taxon>
        <taxon>Basidiomycota</taxon>
        <taxon>Agaricomycotina</taxon>
        <taxon>Agaricomycetes</taxon>
        <taxon>Polyporales</taxon>
        <taxon>Fomitopsis</taxon>
    </lineage>
</organism>
<sequence>MRPSCDNPMLDTNPAYSPSYDQHRLSGVCLETSANGVETGQHTRQVGPWAYDTYSNTHTTLTTAGDSPAERVGRRDAGNINLNFDSSPAHFWQFHNPWTSERIAQETQFPQLLFDSTRNEGNAIAHNATSTALCCSFNVDGQDNRDLGTPGSMPYDRLAYAGVGFEVDSVEQSYHMGYDMTASNGSTDCGYDALDGVHSGHEFSDWETMRSYNESRPASSNTVHATAAPGDVGLRSGSYEWYGSPDTTSHHQFVYGDNARPATVEISTHFSLAPGAPPLSRIVMPVEQDQYGYRNAVLSHVSGSEGDYERAAPTIQSYDISNYAGVANVVPSLVDAIHPTDTPNELTALHATSRFVDHVQLHEMLTTDSPASVEVIQILCEIRHGNTTAHLISACRGSRAYADVQAHIETDHPVSPDEDQNKSVQVPVQCDWPNCTSKVQRKGMGKHIAIKHMRMEEAHCPFSTCKEKLGSNYAYDRHLWEQHGIGKTTRRTCYSTWHPCCTVPLSMERMPLANISYSIILES</sequence>
<name>A0A165L6G6_9APHY</name>